<dbReference type="AlphaFoldDB" id="A0ABC9YDP6"/>
<dbReference type="Proteomes" id="UP001623348">
    <property type="component" value="Unassembled WGS sequence"/>
</dbReference>
<sequence>MVNKQEKLEATVMLESYDLVTINETWWDESHDWSVAIDSYKLFRSDRRGRMGGGIALYVKKWIDCEELSLKNSHKQVESLWEQFLQPERGVRICERNNYADTKVSAEGDAPGASGEIPLQPMEKIMVRQAVPLQPMEVDGGADICLKTVENPRPEQVDA</sequence>
<evidence type="ECO:0000313" key="1">
    <source>
        <dbReference type="EMBL" id="GAB0207707.1"/>
    </source>
</evidence>
<accession>A0ABC9YDP6</accession>
<keyword evidence="2" id="KW-1185">Reference proteome</keyword>
<name>A0ABC9YDP6_GRUJA</name>
<reference evidence="1 2" key="1">
    <citation type="submission" date="2024-06" db="EMBL/GenBank/DDBJ databases">
        <title>The draft genome of Grus japonensis, version 3.</title>
        <authorList>
            <person name="Nabeshima K."/>
            <person name="Suzuki S."/>
            <person name="Onuma M."/>
        </authorList>
    </citation>
    <scope>NUCLEOTIDE SEQUENCE [LARGE SCALE GENOMIC DNA]</scope>
    <source>
        <strain evidence="1 2">451A</strain>
    </source>
</reference>
<organism evidence="1 2">
    <name type="scientific">Grus japonensis</name>
    <name type="common">Japanese crane</name>
    <name type="synonym">Red-crowned crane</name>
    <dbReference type="NCBI Taxonomy" id="30415"/>
    <lineage>
        <taxon>Eukaryota</taxon>
        <taxon>Metazoa</taxon>
        <taxon>Chordata</taxon>
        <taxon>Craniata</taxon>
        <taxon>Vertebrata</taxon>
        <taxon>Euteleostomi</taxon>
        <taxon>Archelosauria</taxon>
        <taxon>Archosauria</taxon>
        <taxon>Dinosauria</taxon>
        <taxon>Saurischia</taxon>
        <taxon>Theropoda</taxon>
        <taxon>Coelurosauria</taxon>
        <taxon>Aves</taxon>
        <taxon>Neognathae</taxon>
        <taxon>Neoaves</taxon>
        <taxon>Gruiformes</taxon>
        <taxon>Gruidae</taxon>
        <taxon>Grus</taxon>
    </lineage>
</organism>
<dbReference type="Gene3D" id="3.60.10.10">
    <property type="entry name" value="Endonuclease/exonuclease/phosphatase"/>
    <property type="match status" value="1"/>
</dbReference>
<proteinExistence type="predicted"/>
<gene>
    <name evidence="1" type="ORF">GRJ2_003236400</name>
</gene>
<dbReference type="InterPro" id="IPR036691">
    <property type="entry name" value="Endo/exonu/phosph_ase_sf"/>
</dbReference>
<protein>
    <submittedName>
        <fullName evidence="1">Uncharacterized protein</fullName>
    </submittedName>
</protein>
<dbReference type="EMBL" id="BAAFJT010000245">
    <property type="protein sequence ID" value="GAB0207707.1"/>
    <property type="molecule type" value="Genomic_DNA"/>
</dbReference>
<evidence type="ECO:0000313" key="2">
    <source>
        <dbReference type="Proteomes" id="UP001623348"/>
    </source>
</evidence>
<comment type="caution">
    <text evidence="1">The sequence shown here is derived from an EMBL/GenBank/DDBJ whole genome shotgun (WGS) entry which is preliminary data.</text>
</comment>
<dbReference type="SUPFAM" id="SSF56219">
    <property type="entry name" value="DNase I-like"/>
    <property type="match status" value="1"/>
</dbReference>